<proteinExistence type="inferred from homology"/>
<dbReference type="Gene3D" id="3.90.120.10">
    <property type="entry name" value="DNA Methylase, subunit A, domain 2"/>
    <property type="match status" value="1"/>
</dbReference>
<evidence type="ECO:0000256" key="1">
    <source>
        <dbReference type="ARBA" id="ARBA00011975"/>
    </source>
</evidence>
<dbReference type="PANTHER" id="PTHR10629:SF52">
    <property type="entry name" value="DNA (CYTOSINE-5)-METHYLTRANSFERASE 1"/>
    <property type="match status" value="1"/>
</dbReference>
<evidence type="ECO:0000313" key="10">
    <source>
        <dbReference type="Proteomes" id="UP000292627"/>
    </source>
</evidence>
<comment type="similarity">
    <text evidence="7 8">Belongs to the class I-like SAM-binding methyltransferase superfamily. C5-methyltransferase family.</text>
</comment>
<dbReference type="OrthoDB" id="9813719at2"/>
<evidence type="ECO:0000256" key="4">
    <source>
        <dbReference type="ARBA" id="ARBA00022691"/>
    </source>
</evidence>
<accession>A0A4Q8L7B0</accession>
<dbReference type="EC" id="2.1.1.37" evidence="1"/>
<dbReference type="InterPro" id="IPR050390">
    <property type="entry name" value="C5-Methyltransferase"/>
</dbReference>
<keyword evidence="4 7" id="KW-0949">S-adenosyl-L-methionine</keyword>
<evidence type="ECO:0000256" key="3">
    <source>
        <dbReference type="ARBA" id="ARBA00022679"/>
    </source>
</evidence>
<dbReference type="PROSITE" id="PS00095">
    <property type="entry name" value="C5_MTASE_2"/>
    <property type="match status" value="1"/>
</dbReference>
<dbReference type="GO" id="GO:0009307">
    <property type="term" value="P:DNA restriction-modification system"/>
    <property type="evidence" value="ECO:0007669"/>
    <property type="project" value="UniProtKB-KW"/>
</dbReference>
<comment type="caution">
    <text evidence="9">The sequence shown here is derived from an EMBL/GenBank/DDBJ whole genome shotgun (WGS) entry which is preliminary data.</text>
</comment>
<dbReference type="InterPro" id="IPR029063">
    <property type="entry name" value="SAM-dependent_MTases_sf"/>
</dbReference>
<dbReference type="InterPro" id="IPR001525">
    <property type="entry name" value="C5_MeTfrase"/>
</dbReference>
<dbReference type="PRINTS" id="PR00105">
    <property type="entry name" value="C5METTRFRASE"/>
</dbReference>
<comment type="catalytic activity">
    <reaction evidence="6">
        <text>a 2'-deoxycytidine in DNA + S-adenosyl-L-methionine = a 5-methyl-2'-deoxycytidine in DNA + S-adenosyl-L-homocysteine + H(+)</text>
        <dbReference type="Rhea" id="RHEA:13681"/>
        <dbReference type="Rhea" id="RHEA-COMP:11369"/>
        <dbReference type="Rhea" id="RHEA-COMP:11370"/>
        <dbReference type="ChEBI" id="CHEBI:15378"/>
        <dbReference type="ChEBI" id="CHEBI:57856"/>
        <dbReference type="ChEBI" id="CHEBI:59789"/>
        <dbReference type="ChEBI" id="CHEBI:85452"/>
        <dbReference type="ChEBI" id="CHEBI:85454"/>
        <dbReference type="EC" id="2.1.1.37"/>
    </reaction>
</comment>
<name>A0A4Q8L7B0_9GAMM</name>
<gene>
    <name evidence="9" type="ORF">EA660_15200</name>
</gene>
<feature type="active site" evidence="7">
    <location>
        <position position="102"/>
    </location>
</feature>
<dbReference type="InterPro" id="IPR031303">
    <property type="entry name" value="C5_meth_CS"/>
</dbReference>
<dbReference type="AlphaFoldDB" id="A0A4Q8L7B0"/>
<dbReference type="Pfam" id="PF00145">
    <property type="entry name" value="DNA_methylase"/>
    <property type="match status" value="1"/>
</dbReference>
<sequence length="390" mass="42846">MSRSRFAPAWIMIHDMTKRDNRPSVIDLFSGVGGLSLGAARAGFRVAASAELDPIASKSHADNFPTTKHIERDVGKLSGQDLLEASGVAKGKLAGLIGGPPCQGFSLIGRRDHADPRNDLFGHFFRLVSETLPAFYLAENVPGILSSNNRKFVEQAMSVLPQHYVRLEPVKVAANLYGAPTTRTRVFFVGYDPDRLDAVREADFAPDSDIVPTLVRDALAGLTSVQSHWQTEAQSWRAVKKLSSTPFGERVSNMIPDGVGNAEAIARLAKQSIASGFLGTEHNAATVRRFSLLEPGEVDSIYRSPRLRLDGFCPTLRAGTNSDRGSYQAVRPIHPRSPRVISPREAARLQGFPDWFVFNPTKWHSFRQIGNSVSPLVAEVLARKLYRKFS</sequence>
<evidence type="ECO:0000256" key="5">
    <source>
        <dbReference type="ARBA" id="ARBA00022747"/>
    </source>
</evidence>
<evidence type="ECO:0000313" key="9">
    <source>
        <dbReference type="EMBL" id="TAA23283.1"/>
    </source>
</evidence>
<dbReference type="GO" id="GO:0032259">
    <property type="term" value="P:methylation"/>
    <property type="evidence" value="ECO:0007669"/>
    <property type="project" value="UniProtKB-KW"/>
</dbReference>
<keyword evidence="3 7" id="KW-0808">Transferase</keyword>
<keyword evidence="2 7" id="KW-0489">Methyltransferase</keyword>
<reference evidence="9 10" key="1">
    <citation type="submission" date="2019-02" db="EMBL/GenBank/DDBJ databases">
        <title>WGS of Pseudoxanthomonas species novum from clinical isolates.</title>
        <authorList>
            <person name="Bernier A.-M."/>
            <person name="Bernard K."/>
            <person name="Vachon A."/>
        </authorList>
    </citation>
    <scope>NUCLEOTIDE SEQUENCE [LARGE SCALE GENOMIC DNA]</scope>
    <source>
        <strain evidence="9 10">NML171200</strain>
    </source>
</reference>
<dbReference type="SUPFAM" id="SSF53335">
    <property type="entry name" value="S-adenosyl-L-methionine-dependent methyltransferases"/>
    <property type="match status" value="1"/>
</dbReference>
<dbReference type="NCBIfam" id="TIGR00675">
    <property type="entry name" value="dcm"/>
    <property type="match status" value="1"/>
</dbReference>
<evidence type="ECO:0000256" key="2">
    <source>
        <dbReference type="ARBA" id="ARBA00022603"/>
    </source>
</evidence>
<organism evidence="9 10">
    <name type="scientific">Pseudoxanthomonas winnipegensis</name>
    <dbReference type="NCBI Taxonomy" id="2480810"/>
    <lineage>
        <taxon>Bacteria</taxon>
        <taxon>Pseudomonadati</taxon>
        <taxon>Pseudomonadota</taxon>
        <taxon>Gammaproteobacteria</taxon>
        <taxon>Lysobacterales</taxon>
        <taxon>Lysobacteraceae</taxon>
        <taxon>Pseudoxanthomonas</taxon>
    </lineage>
</organism>
<dbReference type="PANTHER" id="PTHR10629">
    <property type="entry name" value="CYTOSINE-SPECIFIC METHYLTRANSFERASE"/>
    <property type="match status" value="1"/>
</dbReference>
<dbReference type="Proteomes" id="UP000292627">
    <property type="component" value="Unassembled WGS sequence"/>
</dbReference>
<dbReference type="Gene3D" id="3.40.50.150">
    <property type="entry name" value="Vaccinia Virus protein VP39"/>
    <property type="match status" value="1"/>
</dbReference>
<evidence type="ECO:0000256" key="8">
    <source>
        <dbReference type="RuleBase" id="RU000416"/>
    </source>
</evidence>
<dbReference type="GO" id="GO:0003886">
    <property type="term" value="F:DNA (cytosine-5-)-methyltransferase activity"/>
    <property type="evidence" value="ECO:0007669"/>
    <property type="project" value="UniProtKB-EC"/>
</dbReference>
<dbReference type="PROSITE" id="PS51679">
    <property type="entry name" value="SAM_MT_C5"/>
    <property type="match status" value="1"/>
</dbReference>
<protein>
    <recommendedName>
        <fullName evidence="1">DNA (cytosine-5-)-methyltransferase</fullName>
        <ecNumber evidence="1">2.1.1.37</ecNumber>
    </recommendedName>
</protein>
<keyword evidence="5" id="KW-0680">Restriction system</keyword>
<evidence type="ECO:0000256" key="6">
    <source>
        <dbReference type="ARBA" id="ARBA00047422"/>
    </source>
</evidence>
<dbReference type="EMBL" id="SHMC01000006">
    <property type="protein sequence ID" value="TAA23283.1"/>
    <property type="molecule type" value="Genomic_DNA"/>
</dbReference>
<evidence type="ECO:0000256" key="7">
    <source>
        <dbReference type="PROSITE-ProRule" id="PRU01016"/>
    </source>
</evidence>